<sequence length="59" mass="6746">VEGSSAESIDALVKVDIVKQRVEVAYETLQDVASLTEVVVWRMCSEEAIFYRLQEPWQT</sequence>
<protein>
    <submittedName>
        <fullName evidence="1">Uncharacterized protein</fullName>
    </submittedName>
</protein>
<keyword evidence="2" id="KW-1185">Reference proteome</keyword>
<proteinExistence type="predicted"/>
<comment type="caution">
    <text evidence="1">The sequence shown here is derived from an EMBL/GenBank/DDBJ whole genome shotgun (WGS) entry which is preliminary data.</text>
</comment>
<feature type="non-terminal residue" evidence="1">
    <location>
        <position position="1"/>
    </location>
</feature>
<organism evidence="1 2">
    <name type="scientific">Thalictrum thalictroides</name>
    <name type="common">Rue-anemone</name>
    <name type="synonym">Anemone thalictroides</name>
    <dbReference type="NCBI Taxonomy" id="46969"/>
    <lineage>
        <taxon>Eukaryota</taxon>
        <taxon>Viridiplantae</taxon>
        <taxon>Streptophyta</taxon>
        <taxon>Embryophyta</taxon>
        <taxon>Tracheophyta</taxon>
        <taxon>Spermatophyta</taxon>
        <taxon>Magnoliopsida</taxon>
        <taxon>Ranunculales</taxon>
        <taxon>Ranunculaceae</taxon>
        <taxon>Thalictroideae</taxon>
        <taxon>Thalictrum</taxon>
    </lineage>
</organism>
<evidence type="ECO:0000313" key="2">
    <source>
        <dbReference type="Proteomes" id="UP000554482"/>
    </source>
</evidence>
<gene>
    <name evidence="1" type="ORF">FRX31_020565</name>
</gene>
<dbReference type="OrthoDB" id="245173at2759"/>
<dbReference type="Proteomes" id="UP000554482">
    <property type="component" value="Unassembled WGS sequence"/>
</dbReference>
<evidence type="ECO:0000313" key="1">
    <source>
        <dbReference type="EMBL" id="KAF5189849.1"/>
    </source>
</evidence>
<dbReference type="AlphaFoldDB" id="A0A7J6VXL1"/>
<accession>A0A7J6VXL1</accession>
<reference evidence="1 2" key="1">
    <citation type="submission" date="2020-06" db="EMBL/GenBank/DDBJ databases">
        <title>Transcriptomic and genomic resources for Thalictrum thalictroides and T. hernandezii: Facilitating candidate gene discovery in an emerging model plant lineage.</title>
        <authorList>
            <person name="Arias T."/>
            <person name="Riano-Pachon D.M."/>
            <person name="Di Stilio V.S."/>
        </authorList>
    </citation>
    <scope>NUCLEOTIDE SEQUENCE [LARGE SCALE GENOMIC DNA]</scope>
    <source>
        <strain evidence="2">cv. WT478/WT964</strain>
        <tissue evidence="1">Leaves</tissue>
    </source>
</reference>
<name>A0A7J6VXL1_THATH</name>
<dbReference type="EMBL" id="JABWDY010024935">
    <property type="protein sequence ID" value="KAF5189849.1"/>
    <property type="molecule type" value="Genomic_DNA"/>
</dbReference>